<evidence type="ECO:0000313" key="3">
    <source>
        <dbReference type="Proteomes" id="UP000306378"/>
    </source>
</evidence>
<accession>A0A5R8NTT3</accession>
<keyword evidence="2" id="KW-0808">Transferase</keyword>
<dbReference type="Proteomes" id="UP000306378">
    <property type="component" value="Unassembled WGS sequence"/>
</dbReference>
<gene>
    <name evidence="2" type="ORF">FEK34_06645</name>
</gene>
<evidence type="ECO:0000259" key="1">
    <source>
        <dbReference type="PROSITE" id="PS51186"/>
    </source>
</evidence>
<dbReference type="GO" id="GO:0016747">
    <property type="term" value="F:acyltransferase activity, transferring groups other than amino-acyl groups"/>
    <property type="evidence" value="ECO:0007669"/>
    <property type="project" value="InterPro"/>
</dbReference>
<organism evidence="2 3">
    <name type="scientific">Nocardia cyriacigeorgica</name>
    <dbReference type="NCBI Taxonomy" id="135487"/>
    <lineage>
        <taxon>Bacteria</taxon>
        <taxon>Bacillati</taxon>
        <taxon>Actinomycetota</taxon>
        <taxon>Actinomycetes</taxon>
        <taxon>Mycobacteriales</taxon>
        <taxon>Nocardiaceae</taxon>
        <taxon>Nocardia</taxon>
    </lineage>
</organism>
<dbReference type="EMBL" id="VBUT01000003">
    <property type="protein sequence ID" value="TLF79094.1"/>
    <property type="molecule type" value="Genomic_DNA"/>
</dbReference>
<feature type="domain" description="N-acetyltransferase" evidence="1">
    <location>
        <begin position="2"/>
        <end position="182"/>
    </location>
</feature>
<dbReference type="Gene3D" id="3.40.630.30">
    <property type="match status" value="1"/>
</dbReference>
<dbReference type="RefSeq" id="WP_138447004.1">
    <property type="nucleotide sequence ID" value="NZ_VBUT01000003.1"/>
</dbReference>
<reference evidence="2 3" key="1">
    <citation type="submission" date="2019-05" db="EMBL/GenBank/DDBJ databases">
        <title>Genomes sequences of two Nocardia cyriacigeorgica environmental isolates, type strains Nocardia asteroides ATCC 19247 and Nocardia cyriacigeorgica DSM 44484.</title>
        <authorList>
            <person name="Vautrin F."/>
            <person name="Bergeron E."/>
            <person name="Dubost A."/>
            <person name="Abrouk D."/>
            <person name="Rodriguez Nava V."/>
            <person name="Pujic P."/>
        </authorList>
    </citation>
    <scope>NUCLEOTIDE SEQUENCE [LARGE SCALE GENOMIC DNA]</scope>
    <source>
        <strain evidence="2 3">EML 446</strain>
    </source>
</reference>
<dbReference type="InterPro" id="IPR016181">
    <property type="entry name" value="Acyl_CoA_acyltransferase"/>
</dbReference>
<dbReference type="SUPFAM" id="SSF55729">
    <property type="entry name" value="Acyl-CoA N-acyltransferases (Nat)"/>
    <property type="match status" value="1"/>
</dbReference>
<dbReference type="InterPro" id="IPR000182">
    <property type="entry name" value="GNAT_dom"/>
</dbReference>
<dbReference type="AlphaFoldDB" id="A0A5R8NTT3"/>
<name>A0A5R8NTT3_9NOCA</name>
<evidence type="ECO:0000313" key="2">
    <source>
        <dbReference type="EMBL" id="TLF79094.1"/>
    </source>
</evidence>
<sequence>MNEFRRFDHLGAREIRDTVQDVYARAYAESIVSGDPFESLEAAMQRFDAYTSRAGFDLVVLYSEGEAVGQAWGWPLNASSRWWNGLHLDDEEPEFTTEDGTRTFALSEIMVVGEHTGRGHARALHDELLGGRREQRATLLVDPRNENAYARYRKWGWFRVGVLRPDWEGAPIFDVLIRELAS</sequence>
<protein>
    <submittedName>
        <fullName evidence="2">GNAT family N-acetyltransferase</fullName>
    </submittedName>
</protein>
<dbReference type="PROSITE" id="PS51186">
    <property type="entry name" value="GNAT"/>
    <property type="match status" value="1"/>
</dbReference>
<dbReference type="Pfam" id="PF00583">
    <property type="entry name" value="Acetyltransf_1"/>
    <property type="match status" value="1"/>
</dbReference>
<proteinExistence type="predicted"/>
<comment type="caution">
    <text evidence="2">The sequence shown here is derived from an EMBL/GenBank/DDBJ whole genome shotgun (WGS) entry which is preliminary data.</text>
</comment>